<dbReference type="Gene3D" id="1.25.40.10">
    <property type="entry name" value="Tetratricopeptide repeat domain"/>
    <property type="match status" value="1"/>
</dbReference>
<dbReference type="GO" id="GO:0003700">
    <property type="term" value="F:DNA-binding transcription factor activity"/>
    <property type="evidence" value="ECO:0007669"/>
    <property type="project" value="TreeGrafter"/>
</dbReference>
<feature type="domain" description="Cyclic nucleotide-binding" evidence="2">
    <location>
        <begin position="8"/>
        <end position="107"/>
    </location>
</feature>
<dbReference type="Pfam" id="PF00027">
    <property type="entry name" value="cNMP_binding"/>
    <property type="match status" value="1"/>
</dbReference>
<dbReference type="InterPro" id="IPR014710">
    <property type="entry name" value="RmlC-like_jellyroll"/>
</dbReference>
<name>Q2RNP1_RHORT</name>
<accession>Q2RNP1</accession>
<dbReference type="STRING" id="269796.Rru_A3460"/>
<keyword evidence="4" id="KW-1185">Reference proteome</keyword>
<feature type="region of interest" description="Disordered" evidence="1">
    <location>
        <begin position="618"/>
        <end position="644"/>
    </location>
</feature>
<dbReference type="EnsemblBacteria" id="ABC24254">
    <property type="protein sequence ID" value="ABC24254"/>
    <property type="gene ID" value="Rru_A3460"/>
</dbReference>
<dbReference type="SUPFAM" id="SSF51206">
    <property type="entry name" value="cAMP-binding domain-like"/>
    <property type="match status" value="1"/>
</dbReference>
<dbReference type="SMART" id="SM00100">
    <property type="entry name" value="cNMP"/>
    <property type="match status" value="1"/>
</dbReference>
<evidence type="ECO:0000259" key="2">
    <source>
        <dbReference type="PROSITE" id="PS50042"/>
    </source>
</evidence>
<dbReference type="InterPro" id="IPR000595">
    <property type="entry name" value="cNMP-bd_dom"/>
</dbReference>
<dbReference type="GO" id="GO:0005829">
    <property type="term" value="C:cytosol"/>
    <property type="evidence" value="ECO:0007669"/>
    <property type="project" value="TreeGrafter"/>
</dbReference>
<feature type="compositionally biased region" description="Acidic residues" evidence="1">
    <location>
        <begin position="622"/>
        <end position="631"/>
    </location>
</feature>
<dbReference type="AlphaFoldDB" id="Q2RNP1"/>
<reference evidence="3 4" key="1">
    <citation type="journal article" date="2011" name="Stand. Genomic Sci.">
        <title>Complete genome sequence of Rhodospirillum rubrum type strain (S1).</title>
        <authorList>
            <person name="Munk A.C."/>
            <person name="Copeland A."/>
            <person name="Lucas S."/>
            <person name="Lapidus A."/>
            <person name="Del Rio T.G."/>
            <person name="Barry K."/>
            <person name="Detter J.C."/>
            <person name="Hammon N."/>
            <person name="Israni S."/>
            <person name="Pitluck S."/>
            <person name="Brettin T."/>
            <person name="Bruce D."/>
            <person name="Han C."/>
            <person name="Tapia R."/>
            <person name="Gilna P."/>
            <person name="Schmutz J."/>
            <person name="Larimer F."/>
            <person name="Land M."/>
            <person name="Kyrpides N.C."/>
            <person name="Mavromatis K."/>
            <person name="Richardson P."/>
            <person name="Rohde M."/>
            <person name="Goker M."/>
            <person name="Klenk H.P."/>
            <person name="Zhang Y."/>
            <person name="Roberts G.P."/>
            <person name="Reslewic S."/>
            <person name="Schwartz D.C."/>
        </authorList>
    </citation>
    <scope>NUCLEOTIDE SEQUENCE [LARGE SCALE GENOMIC DNA]</scope>
    <source>
        <strain evidence="4">ATCC 11170 / ATH 1.1.1 / DSM 467 / LMG 4362 / NCIMB 8255 / S1</strain>
    </source>
</reference>
<dbReference type="PATRIC" id="fig|269796.9.peg.3576"/>
<evidence type="ECO:0000256" key="1">
    <source>
        <dbReference type="SAM" id="MobiDB-lite"/>
    </source>
</evidence>
<dbReference type="RefSeq" id="WP_011391207.1">
    <property type="nucleotide sequence ID" value="NC_007643.1"/>
</dbReference>
<organism evidence="3 4">
    <name type="scientific">Rhodospirillum rubrum (strain ATCC 11170 / ATH 1.1.1 / DSM 467 / LMG 4362 / NCIMB 8255 / S1)</name>
    <dbReference type="NCBI Taxonomy" id="269796"/>
    <lineage>
        <taxon>Bacteria</taxon>
        <taxon>Pseudomonadati</taxon>
        <taxon>Pseudomonadota</taxon>
        <taxon>Alphaproteobacteria</taxon>
        <taxon>Rhodospirillales</taxon>
        <taxon>Rhodospirillaceae</taxon>
        <taxon>Rhodospirillum</taxon>
    </lineage>
</organism>
<dbReference type="eggNOG" id="COG0457">
    <property type="taxonomic scope" value="Bacteria"/>
</dbReference>
<sequence length="644" mass="68459">MKPGSSTYSDGAVIFREGDRADSAFFIVEGDVALYKTGEHGVVRLATLGRGAFFGESAILDRAAPRAVTAIARGAVTLKPLARGALLKRIANDPQVALKIMARLAQRLGEMESRVAGLGQSEALPAPAIALPVPVVTGLPEALDSEPEGPGMIGRLLGLMRRRGWSEGRDAAPGPAPAAPPAPARPLLVVVAALPHDSGDAQRAGVAACFQNLPGVVVRTVGRAIEVAGGDGPLAALAQAGTQARQIVQREDADLLIWGLVDGPAGIVELRFTNAAFVEDERPGLPTMMTWLGLPLGFGEDWGHLLRAVALASLEPRTEAHAQTLAALLAPMVEAARGLGLDPPVSLGAMEQAAILACYGNAAAALGYYTRDVGWHKVAVEAYGGAIGLLPREADLEWGLLHRSIGIVLQAIGERSGDPAFLAQAIEAYRAALEALRRPDCPREWASVQNRLGLMLYKVDLLEGKLESLKEALGCLQAAMQIFGRSDYPAKWAEIMNTLGQVLQVYGDHARSVDILERAVEACRQALEVRTFEAAPLLWAGGQNNLGSALFLLAKHSQHRDVLEAAAESFRSALGTYRMHGMDLLAEIPDKNLKRAEEMLRRIGGPRPLVDPLWVERPATVGEEDDWPDNETEGKGRGTASRSG</sequence>
<evidence type="ECO:0000313" key="4">
    <source>
        <dbReference type="Proteomes" id="UP000001929"/>
    </source>
</evidence>
<dbReference type="PANTHER" id="PTHR24567:SF74">
    <property type="entry name" value="HTH-TYPE TRANSCRIPTIONAL REGULATOR ARCR"/>
    <property type="match status" value="1"/>
</dbReference>
<dbReference type="KEGG" id="rru:Rru_A3460"/>
<dbReference type="eggNOG" id="COG0664">
    <property type="taxonomic scope" value="Bacteria"/>
</dbReference>
<dbReference type="PROSITE" id="PS50042">
    <property type="entry name" value="CNMP_BINDING_3"/>
    <property type="match status" value="1"/>
</dbReference>
<dbReference type="HOGENOM" id="CLU_516585_0_0_5"/>
<dbReference type="PANTHER" id="PTHR24567">
    <property type="entry name" value="CRP FAMILY TRANSCRIPTIONAL REGULATORY PROTEIN"/>
    <property type="match status" value="1"/>
</dbReference>
<dbReference type="InterPro" id="IPR011990">
    <property type="entry name" value="TPR-like_helical_dom_sf"/>
</dbReference>
<evidence type="ECO:0000313" key="3">
    <source>
        <dbReference type="EMBL" id="ABC24254.1"/>
    </source>
</evidence>
<dbReference type="Proteomes" id="UP000001929">
    <property type="component" value="Chromosome"/>
</dbReference>
<gene>
    <name evidence="3" type="ordered locus">Rru_A3460</name>
</gene>
<proteinExistence type="predicted"/>
<dbReference type="Gene3D" id="2.60.120.10">
    <property type="entry name" value="Jelly Rolls"/>
    <property type="match status" value="1"/>
</dbReference>
<dbReference type="EMBL" id="CP000230">
    <property type="protein sequence ID" value="ABC24254.1"/>
    <property type="molecule type" value="Genomic_DNA"/>
</dbReference>
<dbReference type="CDD" id="cd00038">
    <property type="entry name" value="CAP_ED"/>
    <property type="match status" value="1"/>
</dbReference>
<protein>
    <submittedName>
        <fullName evidence="3">Cyclic nucleotide-binding domain (cNMP-BD) protein</fullName>
    </submittedName>
</protein>
<dbReference type="SUPFAM" id="SSF48452">
    <property type="entry name" value="TPR-like"/>
    <property type="match status" value="1"/>
</dbReference>
<dbReference type="InterPro" id="IPR050397">
    <property type="entry name" value="Env_Response_Regulators"/>
</dbReference>
<dbReference type="InterPro" id="IPR018490">
    <property type="entry name" value="cNMP-bd_dom_sf"/>
</dbReference>